<proteinExistence type="predicted"/>
<name>A0A0E0PB68_ORYRU</name>
<evidence type="ECO:0000313" key="1">
    <source>
        <dbReference type="EnsemblPlants" id="ORUFI04G19220.1"/>
    </source>
</evidence>
<protein>
    <submittedName>
        <fullName evidence="1">Uncharacterized protein</fullName>
    </submittedName>
</protein>
<organism evidence="1 2">
    <name type="scientific">Oryza rufipogon</name>
    <name type="common">Brownbeard rice</name>
    <name type="synonym">Asian wild rice</name>
    <dbReference type="NCBI Taxonomy" id="4529"/>
    <lineage>
        <taxon>Eukaryota</taxon>
        <taxon>Viridiplantae</taxon>
        <taxon>Streptophyta</taxon>
        <taxon>Embryophyta</taxon>
        <taxon>Tracheophyta</taxon>
        <taxon>Spermatophyta</taxon>
        <taxon>Magnoliopsida</taxon>
        <taxon>Liliopsida</taxon>
        <taxon>Poales</taxon>
        <taxon>Poaceae</taxon>
        <taxon>BOP clade</taxon>
        <taxon>Oryzoideae</taxon>
        <taxon>Oryzeae</taxon>
        <taxon>Oryzinae</taxon>
        <taxon>Oryza</taxon>
    </lineage>
</organism>
<sequence length="61" mass="6438">MEFFKNTSERAIASPPLPAAASSLVSVESVTQQTQELEQSGSPGEKAVQGSKLLLGFMTLI</sequence>
<evidence type="ECO:0000313" key="2">
    <source>
        <dbReference type="Proteomes" id="UP000008022"/>
    </source>
</evidence>
<dbReference type="EnsemblPlants" id="ORUFI04G19220.1">
    <property type="protein sequence ID" value="ORUFI04G19220.1"/>
    <property type="gene ID" value="ORUFI04G19220"/>
</dbReference>
<dbReference type="Gramene" id="ORUFI04G19220.1">
    <property type="protein sequence ID" value="ORUFI04G19220.1"/>
    <property type="gene ID" value="ORUFI04G19220"/>
</dbReference>
<reference evidence="1" key="2">
    <citation type="submission" date="2015-06" db="UniProtKB">
        <authorList>
            <consortium name="EnsemblPlants"/>
        </authorList>
    </citation>
    <scope>IDENTIFICATION</scope>
</reference>
<reference evidence="2" key="1">
    <citation type="submission" date="2013-06" db="EMBL/GenBank/DDBJ databases">
        <authorList>
            <person name="Zhao Q."/>
        </authorList>
    </citation>
    <scope>NUCLEOTIDE SEQUENCE</scope>
    <source>
        <strain evidence="2">cv. W1943</strain>
    </source>
</reference>
<dbReference type="AlphaFoldDB" id="A0A0E0PB68"/>
<dbReference type="HOGENOM" id="CLU_2926763_0_0_1"/>
<accession>A0A0E0PB68</accession>
<keyword evidence="2" id="KW-1185">Reference proteome</keyword>
<dbReference type="Proteomes" id="UP000008022">
    <property type="component" value="Unassembled WGS sequence"/>
</dbReference>